<dbReference type="PANTHER" id="PTHR35711:SF1">
    <property type="entry name" value="ECTODERMAL, ISOFORM F"/>
    <property type="match status" value="1"/>
</dbReference>
<feature type="compositionally biased region" description="Low complexity" evidence="1">
    <location>
        <begin position="449"/>
        <end position="462"/>
    </location>
</feature>
<evidence type="ECO:0000313" key="2">
    <source>
        <dbReference type="EMBL" id="KAF2708196.1"/>
    </source>
</evidence>
<dbReference type="OrthoDB" id="5399183at2759"/>
<feature type="region of interest" description="Disordered" evidence="1">
    <location>
        <begin position="654"/>
        <end position="674"/>
    </location>
</feature>
<protein>
    <submittedName>
        <fullName evidence="2">Uncharacterized protein</fullName>
    </submittedName>
</protein>
<feature type="region of interest" description="Disordered" evidence="1">
    <location>
        <begin position="736"/>
        <end position="778"/>
    </location>
</feature>
<feature type="region of interest" description="Disordered" evidence="1">
    <location>
        <begin position="513"/>
        <end position="535"/>
    </location>
</feature>
<organism evidence="2 3">
    <name type="scientific">Pleomassaria siparia CBS 279.74</name>
    <dbReference type="NCBI Taxonomy" id="1314801"/>
    <lineage>
        <taxon>Eukaryota</taxon>
        <taxon>Fungi</taxon>
        <taxon>Dikarya</taxon>
        <taxon>Ascomycota</taxon>
        <taxon>Pezizomycotina</taxon>
        <taxon>Dothideomycetes</taxon>
        <taxon>Pleosporomycetidae</taxon>
        <taxon>Pleosporales</taxon>
        <taxon>Pleomassariaceae</taxon>
        <taxon>Pleomassaria</taxon>
    </lineage>
</organism>
<name>A0A6G1K5N9_9PLEO</name>
<feature type="compositionally biased region" description="Low complexity" evidence="1">
    <location>
        <begin position="330"/>
        <end position="339"/>
    </location>
</feature>
<dbReference type="EMBL" id="MU005772">
    <property type="protein sequence ID" value="KAF2708196.1"/>
    <property type="molecule type" value="Genomic_DNA"/>
</dbReference>
<feature type="compositionally biased region" description="Polar residues" evidence="1">
    <location>
        <begin position="755"/>
        <end position="765"/>
    </location>
</feature>
<feature type="region of interest" description="Disordered" evidence="1">
    <location>
        <begin position="1"/>
        <end position="141"/>
    </location>
</feature>
<dbReference type="AlphaFoldDB" id="A0A6G1K5N9"/>
<feature type="compositionally biased region" description="Acidic residues" evidence="1">
    <location>
        <begin position="420"/>
        <end position="431"/>
    </location>
</feature>
<feature type="compositionally biased region" description="Basic residues" evidence="1">
    <location>
        <begin position="736"/>
        <end position="745"/>
    </location>
</feature>
<reference evidence="2" key="1">
    <citation type="journal article" date="2020" name="Stud. Mycol.">
        <title>101 Dothideomycetes genomes: a test case for predicting lifestyles and emergence of pathogens.</title>
        <authorList>
            <person name="Haridas S."/>
            <person name="Albert R."/>
            <person name="Binder M."/>
            <person name="Bloem J."/>
            <person name="Labutti K."/>
            <person name="Salamov A."/>
            <person name="Andreopoulos B."/>
            <person name="Baker S."/>
            <person name="Barry K."/>
            <person name="Bills G."/>
            <person name="Bluhm B."/>
            <person name="Cannon C."/>
            <person name="Castanera R."/>
            <person name="Culley D."/>
            <person name="Daum C."/>
            <person name="Ezra D."/>
            <person name="Gonzalez J."/>
            <person name="Henrissat B."/>
            <person name="Kuo A."/>
            <person name="Liang C."/>
            <person name="Lipzen A."/>
            <person name="Lutzoni F."/>
            <person name="Magnuson J."/>
            <person name="Mondo S."/>
            <person name="Nolan M."/>
            <person name="Ohm R."/>
            <person name="Pangilinan J."/>
            <person name="Park H.-J."/>
            <person name="Ramirez L."/>
            <person name="Alfaro M."/>
            <person name="Sun H."/>
            <person name="Tritt A."/>
            <person name="Yoshinaga Y."/>
            <person name="Zwiers L.-H."/>
            <person name="Turgeon B."/>
            <person name="Goodwin S."/>
            <person name="Spatafora J."/>
            <person name="Crous P."/>
            <person name="Grigoriev I."/>
        </authorList>
    </citation>
    <scope>NUCLEOTIDE SEQUENCE</scope>
    <source>
        <strain evidence="2">CBS 279.74</strain>
    </source>
</reference>
<gene>
    <name evidence="2" type="ORF">K504DRAFT_301073</name>
</gene>
<evidence type="ECO:0000256" key="1">
    <source>
        <dbReference type="SAM" id="MobiDB-lite"/>
    </source>
</evidence>
<feature type="compositionally biased region" description="Polar residues" evidence="1">
    <location>
        <begin position="118"/>
        <end position="128"/>
    </location>
</feature>
<dbReference type="Proteomes" id="UP000799428">
    <property type="component" value="Unassembled WGS sequence"/>
</dbReference>
<sequence length="778" mass="86190">MPNLPYSHTTMANLGGGKHSQHHKLVYETPKRSHKSHRRQTSSTSEEAGNEDDDEEDSSTQEGDQEDDEDHEPDVLAPSHGLGKGKGKRPGIRIEPAGEDEFLQDRQEEHDEEETASRETGPTYSTHMGDQLLTPRNKKRTFSNLSNHSVLFGEQDDEELSFPRTKVPRKLSINGGRPLLAYKKDANGQNLLEYENAIESDDEEKSIDVDDEDYSGVNLISDDDESDMENVEQQEEHFIVSDEQQRANALFTDFFDARRLSLDSHASDNIFDVTAPLEENYLAGAINSDIGFGQFFEPQAVPTSPDAIAKRKYSDSSTKRVRFDDEVQVSESSSSSSSSDLDNSMFPDLFMDQDSIPASLYQLMENSNDHDNEDYDSPGSDRSFWDVGQDDSRSMKPQYTADFDESFDTDSSGYQTDMGDTTDDYESDFDLGSDAPPQTPTQKSVLRRPSSAPGSKAASPNPFQRSRPAAAGRTIVPPKRGYFFHKETTQAIAVTDRSTKTLTFYRPRTSASPWNSLPPTYSSSASTANNSPPASIQQFNLSESEVHTDMFSNPFTGDIMLTGIYGSAPANYDMFGGDSIGPPEAFYPFVNVGNNGNVIDDEIEDDFDDDEDFEDDVNLADFMDFGSDMDDTDAEQEEEVEVPATPATSMVAINGSTPAQPTPMVETPANRKRSTSDVMIKGMEHFDRGVVTAFRNNQNRHRDIACLPHDPDLRASVSRPIRSGRSAETLISPLRKRGATARKKIGSSPFAGVTKATSRLQNSVMKNHRGPPRMGTFS</sequence>
<proteinExistence type="predicted"/>
<feature type="compositionally biased region" description="Low complexity" evidence="1">
    <location>
        <begin position="515"/>
        <end position="535"/>
    </location>
</feature>
<feature type="compositionally biased region" description="Polar residues" evidence="1">
    <location>
        <begin position="409"/>
        <end position="419"/>
    </location>
</feature>
<feature type="compositionally biased region" description="Acidic residues" evidence="1">
    <location>
        <begin position="48"/>
        <end position="72"/>
    </location>
</feature>
<feature type="region of interest" description="Disordered" evidence="1">
    <location>
        <begin position="324"/>
        <end position="348"/>
    </location>
</feature>
<accession>A0A6G1K5N9</accession>
<feature type="region of interest" description="Disordered" evidence="1">
    <location>
        <begin position="367"/>
        <end position="476"/>
    </location>
</feature>
<feature type="compositionally biased region" description="Polar residues" evidence="1">
    <location>
        <begin position="1"/>
        <end position="12"/>
    </location>
</feature>
<keyword evidence="3" id="KW-1185">Reference proteome</keyword>
<evidence type="ECO:0000313" key="3">
    <source>
        <dbReference type="Proteomes" id="UP000799428"/>
    </source>
</evidence>
<dbReference type="PANTHER" id="PTHR35711">
    <property type="entry name" value="EXPRESSED PROTEIN"/>
    <property type="match status" value="1"/>
</dbReference>